<proteinExistence type="predicted"/>
<dbReference type="InterPro" id="IPR000073">
    <property type="entry name" value="AB_hydrolase_1"/>
</dbReference>
<dbReference type="EMBL" id="CVQH01017224">
    <property type="protein sequence ID" value="CRK24381.1"/>
    <property type="molecule type" value="Genomic_DNA"/>
</dbReference>
<dbReference type="PANTHER" id="PTHR43433:SF5">
    <property type="entry name" value="AB HYDROLASE-1 DOMAIN-CONTAINING PROTEIN"/>
    <property type="match status" value="1"/>
</dbReference>
<sequence>MAEPNPFPSAEETINHPAYPGAVWNLEPHEKGLLPCAKDRGGPVNISWEVHGDGPRKIILIMGLAGLATSWQRQTKYFGHDHGTESSVLLIGNRGIGLSDSPLQRYTTSQMARDVLEVVNHLGWTAPRSLHITAISLGGMISQELAVLIPERIASWTLFCTAATMETNKTIISTLRERLTLLVPKSAEQAIRETADRLFTNDWLIAPDEAADVPIPGTTPRCGPPPSGDRYVPFVSNYQRFQAQELTKRLDKRLFPVKGFLMQLVAAGWHDKSPEQLKALGDIIGRERIAVVHGDRDNMIDLRLGKLLMERLQPSVALIVEGMGHAPVMERVEWCRNFMAERMAVGERLNETKGETASVSQ</sequence>
<reference evidence="2 3" key="1">
    <citation type="submission" date="2015-05" db="EMBL/GenBank/DDBJ databases">
        <authorList>
            <person name="Wang D.B."/>
            <person name="Wang M."/>
        </authorList>
    </citation>
    <scope>NUCLEOTIDE SEQUENCE [LARGE SCALE GENOMIC DNA]</scope>
    <source>
        <strain evidence="2">VL1</strain>
    </source>
</reference>
<dbReference type="Proteomes" id="UP000044602">
    <property type="component" value="Unassembled WGS sequence"/>
</dbReference>
<evidence type="ECO:0000313" key="3">
    <source>
        <dbReference type="Proteomes" id="UP000044602"/>
    </source>
</evidence>
<keyword evidence="3" id="KW-1185">Reference proteome</keyword>
<accession>A0A0G4LQR0</accession>
<gene>
    <name evidence="2" type="ORF">BN1708_013940</name>
</gene>
<dbReference type="Gene3D" id="3.40.50.1820">
    <property type="entry name" value="alpha/beta hydrolase"/>
    <property type="match status" value="1"/>
</dbReference>
<dbReference type="InterPro" id="IPR050471">
    <property type="entry name" value="AB_hydrolase"/>
</dbReference>
<feature type="domain" description="AB hydrolase-1" evidence="1">
    <location>
        <begin position="58"/>
        <end position="169"/>
    </location>
</feature>
<name>A0A0G4LQR0_VERLO</name>
<organism evidence="2 3">
    <name type="scientific">Verticillium longisporum</name>
    <name type="common">Verticillium dahliae var. longisporum</name>
    <dbReference type="NCBI Taxonomy" id="100787"/>
    <lineage>
        <taxon>Eukaryota</taxon>
        <taxon>Fungi</taxon>
        <taxon>Dikarya</taxon>
        <taxon>Ascomycota</taxon>
        <taxon>Pezizomycotina</taxon>
        <taxon>Sordariomycetes</taxon>
        <taxon>Hypocreomycetidae</taxon>
        <taxon>Glomerellales</taxon>
        <taxon>Plectosphaerellaceae</taxon>
        <taxon>Verticillium</taxon>
    </lineage>
</organism>
<evidence type="ECO:0000313" key="2">
    <source>
        <dbReference type="EMBL" id="CRK24381.1"/>
    </source>
</evidence>
<dbReference type="STRING" id="100787.A0A0G4LQR0"/>
<evidence type="ECO:0000259" key="1">
    <source>
        <dbReference type="Pfam" id="PF00561"/>
    </source>
</evidence>
<dbReference type="InterPro" id="IPR029058">
    <property type="entry name" value="AB_hydrolase_fold"/>
</dbReference>
<dbReference type="AlphaFoldDB" id="A0A0G4LQR0"/>
<dbReference type="Pfam" id="PF00561">
    <property type="entry name" value="Abhydrolase_1"/>
    <property type="match status" value="1"/>
</dbReference>
<dbReference type="SUPFAM" id="SSF53474">
    <property type="entry name" value="alpha/beta-Hydrolases"/>
    <property type="match status" value="1"/>
</dbReference>
<dbReference type="PANTHER" id="PTHR43433">
    <property type="entry name" value="HYDROLASE, ALPHA/BETA FOLD FAMILY PROTEIN"/>
    <property type="match status" value="1"/>
</dbReference>
<protein>
    <recommendedName>
        <fullName evidence="1">AB hydrolase-1 domain-containing protein</fullName>
    </recommendedName>
</protein>